<evidence type="ECO:0000256" key="3">
    <source>
        <dbReference type="PROSITE-ProRule" id="PRU00464"/>
    </source>
</evidence>
<evidence type="ECO:0000256" key="2">
    <source>
        <dbReference type="PIRSR" id="PIRSR601310-3"/>
    </source>
</evidence>
<protein>
    <recommendedName>
        <fullName evidence="4">HIT domain-containing protein</fullName>
    </recommendedName>
</protein>
<dbReference type="AlphaFoldDB" id="A0A1F6N9X3"/>
<dbReference type="GO" id="GO:0003824">
    <property type="term" value="F:catalytic activity"/>
    <property type="evidence" value="ECO:0007669"/>
    <property type="project" value="InterPro"/>
</dbReference>
<dbReference type="PRINTS" id="PR00332">
    <property type="entry name" value="HISTRIAD"/>
</dbReference>
<dbReference type="EMBL" id="MFQK01000033">
    <property type="protein sequence ID" value="OGH80732.1"/>
    <property type="molecule type" value="Genomic_DNA"/>
</dbReference>
<comment type="caution">
    <text evidence="5">The sequence shown here is derived from an EMBL/GenBank/DDBJ whole genome shotgun (WGS) entry which is preliminary data.</text>
</comment>
<evidence type="ECO:0000313" key="5">
    <source>
        <dbReference type="EMBL" id="OGH80732.1"/>
    </source>
</evidence>
<reference evidence="5 6" key="1">
    <citation type="journal article" date="2016" name="Nat. Commun.">
        <title>Thousands of microbial genomes shed light on interconnected biogeochemical processes in an aquifer system.</title>
        <authorList>
            <person name="Anantharaman K."/>
            <person name="Brown C.T."/>
            <person name="Hug L.A."/>
            <person name="Sharon I."/>
            <person name="Castelle C.J."/>
            <person name="Probst A.J."/>
            <person name="Thomas B.C."/>
            <person name="Singh A."/>
            <person name="Wilkins M.J."/>
            <person name="Karaoz U."/>
            <person name="Brodie E.L."/>
            <person name="Williams K.H."/>
            <person name="Hubbard S.S."/>
            <person name="Banfield J.F."/>
        </authorList>
    </citation>
    <scope>NUCLEOTIDE SEQUENCE [LARGE SCALE GENOMIC DNA]</scope>
</reference>
<evidence type="ECO:0000259" key="4">
    <source>
        <dbReference type="PROSITE" id="PS51084"/>
    </source>
</evidence>
<dbReference type="Gene3D" id="3.30.428.10">
    <property type="entry name" value="HIT-like"/>
    <property type="match status" value="1"/>
</dbReference>
<gene>
    <name evidence="5" type="ORF">A3I29_01965</name>
</gene>
<sequence>MHCNFCNIIKKEANALVVWENREFLLFLDIKPINPGHLLLIPKKHIGDVFLLEERTYVRLFKKVKQIAAIVKKNMKAPRVGIAIEGFGVPHAHVHIVPVYKGNELNPLKAKCISEKKMTNINNLFVGSFNGMG</sequence>
<dbReference type="PROSITE" id="PS51084">
    <property type="entry name" value="HIT_2"/>
    <property type="match status" value="1"/>
</dbReference>
<dbReference type="Proteomes" id="UP000178726">
    <property type="component" value="Unassembled WGS sequence"/>
</dbReference>
<proteinExistence type="predicted"/>
<dbReference type="InterPro" id="IPR036265">
    <property type="entry name" value="HIT-like_sf"/>
</dbReference>
<feature type="short sequence motif" description="Histidine triad motif" evidence="2 3">
    <location>
        <begin position="91"/>
        <end position="95"/>
    </location>
</feature>
<evidence type="ECO:0000313" key="6">
    <source>
        <dbReference type="Proteomes" id="UP000178726"/>
    </source>
</evidence>
<dbReference type="InterPro" id="IPR011146">
    <property type="entry name" value="HIT-like"/>
</dbReference>
<evidence type="ECO:0000256" key="1">
    <source>
        <dbReference type="PIRSR" id="PIRSR601310-1"/>
    </source>
</evidence>
<dbReference type="PANTHER" id="PTHR46648:SF1">
    <property type="entry name" value="ADENOSINE 5'-MONOPHOSPHORAMIDASE HNT1"/>
    <property type="match status" value="1"/>
</dbReference>
<feature type="domain" description="HIT" evidence="4">
    <location>
        <begin position="4"/>
        <end position="106"/>
    </location>
</feature>
<dbReference type="InterPro" id="IPR001310">
    <property type="entry name" value="Histidine_triad_HIT"/>
</dbReference>
<dbReference type="Pfam" id="PF01230">
    <property type="entry name" value="HIT"/>
    <property type="match status" value="1"/>
</dbReference>
<feature type="active site" description="Tele-AMP-histidine intermediate" evidence="1">
    <location>
        <position position="93"/>
    </location>
</feature>
<dbReference type="STRING" id="1798689.A3I29_01965"/>
<accession>A0A1F6N9X3</accession>
<dbReference type="SUPFAM" id="SSF54197">
    <property type="entry name" value="HIT-like"/>
    <property type="match status" value="1"/>
</dbReference>
<organism evidence="5 6">
    <name type="scientific">Candidatus Magasanikbacteria bacterium RIFCSPLOWO2_02_FULL_44_11</name>
    <dbReference type="NCBI Taxonomy" id="1798689"/>
    <lineage>
        <taxon>Bacteria</taxon>
        <taxon>Candidatus Magasanikiibacteriota</taxon>
    </lineage>
</organism>
<dbReference type="PANTHER" id="PTHR46648">
    <property type="entry name" value="HIT FAMILY PROTEIN 1"/>
    <property type="match status" value="1"/>
</dbReference>
<dbReference type="GO" id="GO:0009117">
    <property type="term" value="P:nucleotide metabolic process"/>
    <property type="evidence" value="ECO:0007669"/>
    <property type="project" value="TreeGrafter"/>
</dbReference>
<name>A0A1F6N9X3_9BACT</name>